<comment type="caution">
    <text evidence="1">The sequence shown here is derived from an EMBL/GenBank/DDBJ whole genome shotgun (WGS) entry which is preliminary data.</text>
</comment>
<accession>A0A5B7IVL7</accession>
<name>A0A5B7IVL7_PORTR</name>
<dbReference type="Proteomes" id="UP000324222">
    <property type="component" value="Unassembled WGS sequence"/>
</dbReference>
<reference evidence="1 2" key="1">
    <citation type="submission" date="2019-05" db="EMBL/GenBank/DDBJ databases">
        <title>Another draft genome of Portunus trituberculatus and its Hox gene families provides insights of decapod evolution.</title>
        <authorList>
            <person name="Jeong J.-H."/>
            <person name="Song I."/>
            <person name="Kim S."/>
            <person name="Choi T."/>
            <person name="Kim D."/>
            <person name="Ryu S."/>
            <person name="Kim W."/>
        </authorList>
    </citation>
    <scope>NUCLEOTIDE SEQUENCE [LARGE SCALE GENOMIC DNA]</scope>
    <source>
        <tissue evidence="1">Muscle</tissue>
    </source>
</reference>
<keyword evidence="2" id="KW-1185">Reference proteome</keyword>
<proteinExistence type="predicted"/>
<gene>
    <name evidence="1" type="ORF">E2C01_080276</name>
</gene>
<evidence type="ECO:0000313" key="1">
    <source>
        <dbReference type="EMBL" id="MPC85497.1"/>
    </source>
</evidence>
<protein>
    <submittedName>
        <fullName evidence="1">Uncharacterized protein</fullName>
    </submittedName>
</protein>
<dbReference type="EMBL" id="VSRR010068631">
    <property type="protein sequence ID" value="MPC85497.1"/>
    <property type="molecule type" value="Genomic_DNA"/>
</dbReference>
<dbReference type="AlphaFoldDB" id="A0A5B7IVL7"/>
<evidence type="ECO:0000313" key="2">
    <source>
        <dbReference type="Proteomes" id="UP000324222"/>
    </source>
</evidence>
<organism evidence="1 2">
    <name type="scientific">Portunus trituberculatus</name>
    <name type="common">Swimming crab</name>
    <name type="synonym">Neptunus trituberculatus</name>
    <dbReference type="NCBI Taxonomy" id="210409"/>
    <lineage>
        <taxon>Eukaryota</taxon>
        <taxon>Metazoa</taxon>
        <taxon>Ecdysozoa</taxon>
        <taxon>Arthropoda</taxon>
        <taxon>Crustacea</taxon>
        <taxon>Multicrustacea</taxon>
        <taxon>Malacostraca</taxon>
        <taxon>Eumalacostraca</taxon>
        <taxon>Eucarida</taxon>
        <taxon>Decapoda</taxon>
        <taxon>Pleocyemata</taxon>
        <taxon>Brachyura</taxon>
        <taxon>Eubrachyura</taxon>
        <taxon>Portunoidea</taxon>
        <taxon>Portunidae</taxon>
        <taxon>Portuninae</taxon>
        <taxon>Portunus</taxon>
    </lineage>
</organism>
<sequence length="118" mass="13210">MLLFLQCFNISSFLLTIYDLASLRRLVLPPFAYSKRAGKHCVPKTLFSPLFGAGEAGVFNQSSLLPTLRLPDSRFAPSPHPVSSLSPTRPLLPHHHAMPPFLFSLEIFVYSHKEMLST</sequence>